<proteinExistence type="predicted"/>
<accession>A0A9W8E2H4</accession>
<evidence type="ECO:0000256" key="2">
    <source>
        <dbReference type="SAM" id="MobiDB-lite"/>
    </source>
</evidence>
<keyword evidence="5" id="KW-1185">Reference proteome</keyword>
<organism evidence="4 5">
    <name type="scientific">Tieghemiomyces parasiticus</name>
    <dbReference type="NCBI Taxonomy" id="78921"/>
    <lineage>
        <taxon>Eukaryota</taxon>
        <taxon>Fungi</taxon>
        <taxon>Fungi incertae sedis</taxon>
        <taxon>Zoopagomycota</taxon>
        <taxon>Kickxellomycotina</taxon>
        <taxon>Dimargaritomycetes</taxon>
        <taxon>Dimargaritales</taxon>
        <taxon>Dimargaritaceae</taxon>
        <taxon>Tieghemiomyces</taxon>
    </lineage>
</organism>
<dbReference type="InterPro" id="IPR046464">
    <property type="entry name" value="SWI-SNF_Ssr4_C"/>
</dbReference>
<dbReference type="AlphaFoldDB" id="A0A9W8E2H4"/>
<name>A0A9W8E2H4_9FUNG</name>
<feature type="region of interest" description="Disordered" evidence="2">
    <location>
        <begin position="114"/>
        <end position="153"/>
    </location>
</feature>
<evidence type="ECO:0000313" key="4">
    <source>
        <dbReference type="EMBL" id="KAJ1929860.1"/>
    </source>
</evidence>
<feature type="coiled-coil region" evidence="1">
    <location>
        <begin position="197"/>
        <end position="224"/>
    </location>
</feature>
<comment type="caution">
    <text evidence="4">The sequence shown here is derived from an EMBL/GenBank/DDBJ whole genome shotgun (WGS) entry which is preliminary data.</text>
</comment>
<dbReference type="Pfam" id="PF20497">
    <property type="entry name" value="SWI-SNF_Ssr4_C"/>
    <property type="match status" value="1"/>
</dbReference>
<dbReference type="OrthoDB" id="5599896at2759"/>
<sequence length="299" mass="32635">MNNQRAAPNSQSANRTNAANMAAFRAINGQPRMAGPGMPTNPNMSNLSPMLLSQLSQMQRFSQPPTNMVPSSVPLVSPTAAQMAGAPTDPAAAAGSRGVSNGTTTFNFMTPLSPTHHTQATASPRAPSTSHKKKTAAKAKSQAPPSVVNTDEIDLPGDEFDTVKPIELAIARYLRNHEYMADIFSAYPATAVKLPPNSWADQEVNQLKERKDDLEKDTRTMEADHEAYIKRCRDAWTTVAELQAEIEQATGSQTLAELQRRLETTYADQLKPFGHIERVPESDVKTADRMFEQPAFISL</sequence>
<keyword evidence="1" id="KW-0175">Coiled coil</keyword>
<dbReference type="Proteomes" id="UP001150569">
    <property type="component" value="Unassembled WGS sequence"/>
</dbReference>
<feature type="domain" description="SWI/SNF and RSC complexes subunit Ssr4 C-terminal" evidence="3">
    <location>
        <begin position="155"/>
        <end position="187"/>
    </location>
</feature>
<reference evidence="4" key="1">
    <citation type="submission" date="2022-07" db="EMBL/GenBank/DDBJ databases">
        <title>Phylogenomic reconstructions and comparative analyses of Kickxellomycotina fungi.</title>
        <authorList>
            <person name="Reynolds N.K."/>
            <person name="Stajich J.E."/>
            <person name="Barry K."/>
            <person name="Grigoriev I.V."/>
            <person name="Crous P."/>
            <person name="Smith M.E."/>
        </authorList>
    </citation>
    <scope>NUCLEOTIDE SEQUENCE</scope>
    <source>
        <strain evidence="4">RSA 861</strain>
    </source>
</reference>
<evidence type="ECO:0000313" key="5">
    <source>
        <dbReference type="Proteomes" id="UP001150569"/>
    </source>
</evidence>
<evidence type="ECO:0000259" key="3">
    <source>
        <dbReference type="Pfam" id="PF20497"/>
    </source>
</evidence>
<gene>
    <name evidence="4" type="ORF">IWQ60_000821</name>
</gene>
<protein>
    <recommendedName>
        <fullName evidence="3">SWI/SNF and RSC complexes subunit Ssr4 C-terminal domain-containing protein</fullName>
    </recommendedName>
</protein>
<dbReference type="EMBL" id="JANBPT010000022">
    <property type="protein sequence ID" value="KAJ1929860.1"/>
    <property type="molecule type" value="Genomic_DNA"/>
</dbReference>
<evidence type="ECO:0000256" key="1">
    <source>
        <dbReference type="SAM" id="Coils"/>
    </source>
</evidence>